<keyword evidence="2 7" id="KW-0812">Transmembrane</keyword>
<comment type="similarity">
    <text evidence="5">Belongs to the SAT4 family.</text>
</comment>
<proteinExistence type="inferred from homology"/>
<feature type="transmembrane region" description="Helical" evidence="7">
    <location>
        <begin position="44"/>
        <end position="68"/>
    </location>
</feature>
<comment type="subcellular location">
    <subcellularLocation>
        <location evidence="1">Membrane</location>
        <topology evidence="1">Multi-pass membrane protein</topology>
    </subcellularLocation>
</comment>
<dbReference type="GeneID" id="64969653"/>
<dbReference type="InterPro" id="IPR052337">
    <property type="entry name" value="SAT4-like"/>
</dbReference>
<accession>A0A7R7XE96</accession>
<dbReference type="Pfam" id="PF20684">
    <property type="entry name" value="Fung_rhodopsin"/>
    <property type="match status" value="1"/>
</dbReference>
<evidence type="ECO:0000256" key="2">
    <source>
        <dbReference type="ARBA" id="ARBA00022692"/>
    </source>
</evidence>
<name>A0A7R7XE96_9EURO</name>
<evidence type="ECO:0000256" key="5">
    <source>
        <dbReference type="ARBA" id="ARBA00038359"/>
    </source>
</evidence>
<evidence type="ECO:0000259" key="8">
    <source>
        <dbReference type="Pfam" id="PF20684"/>
    </source>
</evidence>
<dbReference type="PANTHER" id="PTHR33048:SF140">
    <property type="entry name" value="ATPASE, PUTATIVE (EUROFUNG)-RELATED"/>
    <property type="match status" value="1"/>
</dbReference>
<dbReference type="EMBL" id="AP024444">
    <property type="protein sequence ID" value="BCS19648.1"/>
    <property type="molecule type" value="Genomic_DNA"/>
</dbReference>
<dbReference type="GO" id="GO:0016020">
    <property type="term" value="C:membrane"/>
    <property type="evidence" value="ECO:0007669"/>
    <property type="project" value="UniProtKB-SubCell"/>
</dbReference>
<evidence type="ECO:0000256" key="3">
    <source>
        <dbReference type="ARBA" id="ARBA00022989"/>
    </source>
</evidence>
<keyword evidence="10" id="KW-1185">Reference proteome</keyword>
<dbReference type="AlphaFoldDB" id="A0A7R7XE96"/>
<evidence type="ECO:0000256" key="4">
    <source>
        <dbReference type="ARBA" id="ARBA00023136"/>
    </source>
</evidence>
<dbReference type="PANTHER" id="PTHR33048">
    <property type="entry name" value="PTH11-LIKE INTEGRAL MEMBRANE PROTEIN (AFU_ORTHOLOGUE AFUA_5G11245)"/>
    <property type="match status" value="1"/>
</dbReference>
<dbReference type="Proteomes" id="UP000654913">
    <property type="component" value="Chromosome 2"/>
</dbReference>
<feature type="region of interest" description="Disordered" evidence="6">
    <location>
        <begin position="342"/>
        <end position="361"/>
    </location>
</feature>
<feature type="transmembrane region" description="Helical" evidence="7">
    <location>
        <begin position="12"/>
        <end position="32"/>
    </location>
</feature>
<feature type="transmembrane region" description="Helical" evidence="7">
    <location>
        <begin position="174"/>
        <end position="194"/>
    </location>
</feature>
<dbReference type="RefSeq" id="XP_041551842.1">
    <property type="nucleotide sequence ID" value="XM_041698681.1"/>
</dbReference>
<gene>
    <name evidence="9" type="ORF">APUU_20080A</name>
</gene>
<feature type="transmembrane region" description="Helical" evidence="7">
    <location>
        <begin position="206"/>
        <end position="226"/>
    </location>
</feature>
<organism evidence="9 10">
    <name type="scientific">Aspergillus puulaauensis</name>
    <dbReference type="NCBI Taxonomy" id="1220207"/>
    <lineage>
        <taxon>Eukaryota</taxon>
        <taxon>Fungi</taxon>
        <taxon>Dikarya</taxon>
        <taxon>Ascomycota</taxon>
        <taxon>Pezizomycotina</taxon>
        <taxon>Eurotiomycetes</taxon>
        <taxon>Eurotiomycetidae</taxon>
        <taxon>Eurotiales</taxon>
        <taxon>Aspergillaceae</taxon>
        <taxon>Aspergillus</taxon>
    </lineage>
</organism>
<feature type="transmembrane region" description="Helical" evidence="7">
    <location>
        <begin position="246"/>
        <end position="268"/>
    </location>
</feature>
<reference evidence="9" key="2">
    <citation type="submission" date="2021-02" db="EMBL/GenBank/DDBJ databases">
        <title>Aspergillus puulaauensis MK2 genome sequence.</title>
        <authorList>
            <person name="Futagami T."/>
            <person name="Mori K."/>
            <person name="Kadooka C."/>
            <person name="Tanaka T."/>
        </authorList>
    </citation>
    <scope>NUCLEOTIDE SEQUENCE</scope>
    <source>
        <strain evidence="9">MK2</strain>
    </source>
</reference>
<evidence type="ECO:0000313" key="10">
    <source>
        <dbReference type="Proteomes" id="UP000654913"/>
    </source>
</evidence>
<evidence type="ECO:0000256" key="6">
    <source>
        <dbReference type="SAM" id="MobiDB-lite"/>
    </source>
</evidence>
<dbReference type="KEGG" id="apuu:APUU_20080A"/>
<sequence>MVGLKGRGISIFVVTVVFLVLSLVAVALRCFVRLRLMRAFGWDDALMVFAMALNILFAICGITGPFYGMGQKTEELLQDIPGAEKALFWWWLGQSSYVYTCVAAKAAIAMALFRLTISRLHRYILWGVIGISVLVGLAFWLILTLQCQPVSYFWRRFTATGTCIDVRYVLGVAYLYSVTAVICDFILALLPIVLVSKLQMNFRTKAALAVILGMGCIASTAVIVRIPYLPHYQDEDFLYATANISIWSNVEAGLGITAGSLVTVRPLFRFFRGTGYDQQQSSRTADAWQLAGMNVNADRLPQDIQEVDRIWRLSTGAETGDGISGAVQASSQSRLCTHEDLDTRPDSFHGHKASFKSSNEA</sequence>
<reference evidence="9" key="1">
    <citation type="submission" date="2021-01" db="EMBL/GenBank/DDBJ databases">
        <authorList>
            <consortium name="Aspergillus puulaauensis MK2 genome sequencing consortium"/>
            <person name="Kazuki M."/>
            <person name="Futagami T."/>
        </authorList>
    </citation>
    <scope>NUCLEOTIDE SEQUENCE</scope>
    <source>
        <strain evidence="9">MK2</strain>
    </source>
</reference>
<protein>
    <recommendedName>
        <fullName evidence="8">Rhodopsin domain-containing protein</fullName>
    </recommendedName>
</protein>
<keyword evidence="4 7" id="KW-0472">Membrane</keyword>
<feature type="transmembrane region" description="Helical" evidence="7">
    <location>
        <begin position="123"/>
        <end position="143"/>
    </location>
</feature>
<evidence type="ECO:0000313" key="9">
    <source>
        <dbReference type="EMBL" id="BCS19648.1"/>
    </source>
</evidence>
<feature type="domain" description="Rhodopsin" evidence="8">
    <location>
        <begin position="28"/>
        <end position="269"/>
    </location>
</feature>
<dbReference type="InterPro" id="IPR049326">
    <property type="entry name" value="Rhodopsin_dom_fungi"/>
</dbReference>
<keyword evidence="3 7" id="KW-1133">Transmembrane helix</keyword>
<dbReference type="OrthoDB" id="3897607at2759"/>
<feature type="transmembrane region" description="Helical" evidence="7">
    <location>
        <begin position="88"/>
        <end position="111"/>
    </location>
</feature>
<evidence type="ECO:0000256" key="1">
    <source>
        <dbReference type="ARBA" id="ARBA00004141"/>
    </source>
</evidence>
<evidence type="ECO:0000256" key="7">
    <source>
        <dbReference type="SAM" id="Phobius"/>
    </source>
</evidence>